<feature type="transmembrane region" description="Helical" evidence="15">
    <location>
        <begin position="70"/>
        <end position="91"/>
    </location>
</feature>
<keyword evidence="10 14" id="KW-0472">Membrane</keyword>
<dbReference type="InterPro" id="IPR050183">
    <property type="entry name" value="DsbB"/>
</dbReference>
<keyword evidence="4 14" id="KW-1003">Cell membrane</keyword>
<evidence type="ECO:0000256" key="6">
    <source>
        <dbReference type="ARBA" id="ARBA00022692"/>
    </source>
</evidence>
<evidence type="ECO:0000256" key="7">
    <source>
        <dbReference type="ARBA" id="ARBA00022982"/>
    </source>
</evidence>
<feature type="topological domain" description="Cytoplasmic" evidence="14">
    <location>
        <begin position="164"/>
        <end position="171"/>
    </location>
</feature>
<comment type="caution">
    <text evidence="14">Lacks conserved residue(s) required for the propagation of feature annotation.</text>
</comment>
<dbReference type="HAMAP" id="MF_00286">
    <property type="entry name" value="DsbB"/>
    <property type="match status" value="1"/>
</dbReference>
<reference evidence="16" key="1">
    <citation type="journal article" date="2014" name="Int. J. Syst. Evol. Microbiol.">
        <title>Complete genome sequence of Corynebacterium casei LMG S-19264T (=DSM 44701T), isolated from a smear-ripened cheese.</title>
        <authorList>
            <consortium name="US DOE Joint Genome Institute (JGI-PGF)"/>
            <person name="Walter F."/>
            <person name="Albersmeier A."/>
            <person name="Kalinowski J."/>
            <person name="Ruckert C."/>
        </authorList>
    </citation>
    <scope>NUCLEOTIDE SEQUENCE</scope>
    <source>
        <strain evidence="16">CGMCC 1.12181</strain>
    </source>
</reference>
<evidence type="ECO:0000256" key="9">
    <source>
        <dbReference type="ARBA" id="ARBA00023002"/>
    </source>
</evidence>
<dbReference type="GO" id="GO:0015035">
    <property type="term" value="F:protein-disulfide reductase activity"/>
    <property type="evidence" value="ECO:0007669"/>
    <property type="project" value="UniProtKB-UniRule"/>
</dbReference>
<protein>
    <recommendedName>
        <fullName evidence="14">Disulfide bond formation protein B</fullName>
    </recommendedName>
    <alternativeName>
        <fullName evidence="14">Disulfide oxidoreductase</fullName>
    </alternativeName>
</protein>
<evidence type="ECO:0000256" key="13">
    <source>
        <dbReference type="ARBA" id="ARBA00023284"/>
    </source>
</evidence>
<dbReference type="SUPFAM" id="SSF158442">
    <property type="entry name" value="DsbB-like"/>
    <property type="match status" value="1"/>
</dbReference>
<dbReference type="GO" id="GO:0006457">
    <property type="term" value="P:protein folding"/>
    <property type="evidence" value="ECO:0007669"/>
    <property type="project" value="InterPro"/>
</dbReference>
<gene>
    <name evidence="14 16" type="primary">dsbB</name>
    <name evidence="16" type="ORF">GCM10011365_17980</name>
</gene>
<dbReference type="RefSeq" id="WP_188365402.1">
    <property type="nucleotide sequence ID" value="NZ_BMEO01000007.1"/>
</dbReference>
<comment type="subcellular location">
    <subcellularLocation>
        <location evidence="1">Cell inner membrane</location>
        <topology evidence="1">Multi-pass membrane protein</topology>
    </subcellularLocation>
    <subcellularLocation>
        <location evidence="14">Cell membrane</location>
        <topology evidence="14">Multi-pass membrane protein</topology>
    </subcellularLocation>
</comment>
<evidence type="ECO:0000256" key="14">
    <source>
        <dbReference type="HAMAP-Rule" id="MF_00286"/>
    </source>
</evidence>
<keyword evidence="12 14" id="KW-0143">Chaperone</keyword>
<dbReference type="PANTHER" id="PTHR36570:SF3">
    <property type="entry name" value="DISULFIDE BOND FORMATION PROTEIN B"/>
    <property type="match status" value="1"/>
</dbReference>
<comment type="function">
    <text evidence="14">Required for disulfide bond formation in some periplasmic proteins. Acts by oxidizing the DsbA protein.</text>
</comment>
<evidence type="ECO:0000313" key="17">
    <source>
        <dbReference type="Proteomes" id="UP000605253"/>
    </source>
</evidence>
<evidence type="ECO:0000256" key="3">
    <source>
        <dbReference type="ARBA" id="ARBA00022448"/>
    </source>
</evidence>
<keyword evidence="7 14" id="KW-0249">Electron transport</keyword>
<keyword evidence="17" id="KW-1185">Reference proteome</keyword>
<feature type="transmembrane region" description="Helical" evidence="15">
    <location>
        <begin position="145"/>
        <end position="168"/>
    </location>
</feature>
<dbReference type="EMBL" id="BMEO01000007">
    <property type="protein sequence ID" value="GGF96971.1"/>
    <property type="molecule type" value="Genomic_DNA"/>
</dbReference>
<accession>A0A917FP54</accession>
<keyword evidence="6 14" id="KW-0812">Transmembrane</keyword>
<dbReference type="Pfam" id="PF02600">
    <property type="entry name" value="DsbB"/>
    <property type="match status" value="1"/>
</dbReference>
<dbReference type="Gene3D" id="1.20.1550.10">
    <property type="entry name" value="DsbB-like"/>
    <property type="match status" value="1"/>
</dbReference>
<evidence type="ECO:0000256" key="11">
    <source>
        <dbReference type="ARBA" id="ARBA00023157"/>
    </source>
</evidence>
<feature type="transmembrane region" description="Helical" evidence="15">
    <location>
        <begin position="34"/>
        <end position="58"/>
    </location>
</feature>
<keyword evidence="8 14" id="KW-1133">Transmembrane helix</keyword>
<sequence>MAVQKNTFRLITLLPFLLCSGLIAYALYVEYVDFLMPCNLCILQRVVYILIGLLFFVAAFKPTLHWGRKLIGALALIVSVIGIAISGRHVWMQGLPPEQVPDCGPSLQMMMDSTPLWDVLEAVLTGSGNCADVQWELFGLSMPTWSLVMFIGLFLFILIWMFMPVHILKKP</sequence>
<keyword evidence="5" id="KW-0997">Cell inner membrane</keyword>
<comment type="caution">
    <text evidence="16">The sequence shown here is derived from an EMBL/GenBank/DDBJ whole genome shotgun (WGS) entry which is preliminary data.</text>
</comment>
<dbReference type="Proteomes" id="UP000605253">
    <property type="component" value="Unassembled WGS sequence"/>
</dbReference>
<keyword evidence="9 14" id="KW-0560">Oxidoreductase</keyword>
<feature type="transmembrane region" description="Helical" evidence="15">
    <location>
        <begin position="7"/>
        <end position="28"/>
    </location>
</feature>
<reference evidence="16" key="2">
    <citation type="submission" date="2020-09" db="EMBL/GenBank/DDBJ databases">
        <authorList>
            <person name="Sun Q."/>
            <person name="Zhou Y."/>
        </authorList>
    </citation>
    <scope>NUCLEOTIDE SEQUENCE</scope>
    <source>
        <strain evidence="16">CGMCC 1.12181</strain>
    </source>
</reference>
<organism evidence="16 17">
    <name type="scientific">Marinicella pacifica</name>
    <dbReference type="NCBI Taxonomy" id="1171543"/>
    <lineage>
        <taxon>Bacteria</taxon>
        <taxon>Pseudomonadati</taxon>
        <taxon>Pseudomonadota</taxon>
        <taxon>Gammaproteobacteria</taxon>
        <taxon>Lysobacterales</taxon>
        <taxon>Marinicellaceae</taxon>
        <taxon>Marinicella</taxon>
    </lineage>
</organism>
<keyword evidence="3 14" id="KW-0813">Transport</keyword>
<evidence type="ECO:0000256" key="15">
    <source>
        <dbReference type="SAM" id="Phobius"/>
    </source>
</evidence>
<feature type="topological domain" description="Cytoplasmic" evidence="14">
    <location>
        <begin position="1"/>
        <end position="11"/>
    </location>
</feature>
<evidence type="ECO:0000256" key="4">
    <source>
        <dbReference type="ARBA" id="ARBA00022475"/>
    </source>
</evidence>
<evidence type="ECO:0000256" key="1">
    <source>
        <dbReference type="ARBA" id="ARBA00004429"/>
    </source>
</evidence>
<evidence type="ECO:0000256" key="10">
    <source>
        <dbReference type="ARBA" id="ARBA00023136"/>
    </source>
</evidence>
<proteinExistence type="inferred from homology"/>
<feature type="disulfide bond" description="Redox-active" evidence="14">
    <location>
        <begin position="38"/>
        <end position="41"/>
    </location>
</feature>
<keyword evidence="13 14" id="KW-0676">Redox-active center</keyword>
<name>A0A917FP54_9GAMM</name>
<dbReference type="AlphaFoldDB" id="A0A917FP54"/>
<dbReference type="PANTHER" id="PTHR36570">
    <property type="entry name" value="DISULFIDE BOND FORMATION PROTEIN B"/>
    <property type="match status" value="1"/>
</dbReference>
<dbReference type="InterPro" id="IPR003752">
    <property type="entry name" value="DiS_bond_form_DsbB/BdbC"/>
</dbReference>
<comment type="similarity">
    <text evidence="2 14">Belongs to the DsbB family.</text>
</comment>
<evidence type="ECO:0000256" key="5">
    <source>
        <dbReference type="ARBA" id="ARBA00022519"/>
    </source>
</evidence>
<dbReference type="InterPro" id="IPR023380">
    <property type="entry name" value="DsbB-like_sf"/>
</dbReference>
<feature type="topological domain" description="Periplasmic" evidence="14">
    <location>
        <begin position="29"/>
        <end position="46"/>
    </location>
</feature>
<evidence type="ECO:0000256" key="2">
    <source>
        <dbReference type="ARBA" id="ARBA00008823"/>
    </source>
</evidence>
<dbReference type="GO" id="GO:0005886">
    <property type="term" value="C:plasma membrane"/>
    <property type="evidence" value="ECO:0007669"/>
    <property type="project" value="UniProtKB-SubCell"/>
</dbReference>
<keyword evidence="11 14" id="KW-1015">Disulfide bond</keyword>
<evidence type="ECO:0000256" key="12">
    <source>
        <dbReference type="ARBA" id="ARBA00023186"/>
    </source>
</evidence>
<evidence type="ECO:0000256" key="8">
    <source>
        <dbReference type="ARBA" id="ARBA00022989"/>
    </source>
</evidence>
<dbReference type="InterPro" id="IPR022920">
    <property type="entry name" value="Disulphide_bond_form_DsbB"/>
</dbReference>
<dbReference type="GO" id="GO:0009055">
    <property type="term" value="F:electron transfer activity"/>
    <property type="evidence" value="ECO:0007669"/>
    <property type="project" value="UniProtKB-UniRule"/>
</dbReference>
<evidence type="ECO:0000313" key="16">
    <source>
        <dbReference type="EMBL" id="GGF96971.1"/>
    </source>
</evidence>